<gene>
    <name evidence="3" type="primary">fhaB_3</name>
    <name evidence="3" type="ORF">NCTC10723_01318</name>
</gene>
<sequence>MKDFKLSEKILKHNLKKRKSITLALIVSFLITGGLGTTEEVILARDLRARNTVIPVQGNNAPTLGNSANGTDVVNIVNPDKNGISHNKFTDLSVGAGNGLIFNNSTEHGVSQIGGYVTKNPNLNSSATTILNEVSGNKVSNIDGTIEVFGKRADFILANENGINVNGATFINTNGVTLSTGKVLKDDSNINFDVQKGNVLLNGVGTSGDYFNVLARSIEIHNEISAIKEEKTPDITLIAGQNKIELKKGDFSNPIIKSSSDSKQDKYGIYATGLGAMYGRNIRLISTDQGLGVKHEGAIFSEGDIAIEANGNISVATLNAKKGVKLKGKDLETKGGIIKVAGKDQINSISAENDITLELEGNGTIRSAVQSTGGNIVISAKGLTLQDKTSARLISKNSITLKLSEKLDVQGVLIPTVSGVDSNKLVIVSNSDGSLQVKDIESGKVYSSEEITWVSTGIIGKDVEIFTKELVNKGIISADGKLTITAESLLNEKNALLKGSDLELTANSSFVNKGEIRENKKELNEVVDPNGKLKIEVLKGKFENYGNISAKDITITAQELINALNGKVIASDGNIILTTTVGELVNNGEILATKDLKLISANNLTNTGKLGADSILIQAVQGKFLNAGHITAVKDLVINVKELLNAGSSEEIEKYLGALYQYSEEELTKVENSISELNKKIAAEKDPAQLAELKATLSGLEEVKNKLNNLKDILSKTGMLGVLSGDNVKITTKESFENKGVVTSQKDLTLETGSVINSGVLQAGDNLLIEALGKIVNTQRITAGKKIIISGDSFVSNGNEERIKEYLELLQKLNSENLSAEELAELKAKIAAFSDLGVIEGETLAITTKTTLENNGIVITKGDVSLKSEDSIKNNGVMSVGKNLDVKGKSFSSKDLTIKENLSANISGDFNSHNLSVGGNVDITSSKLENSGKLETGGGLNLTGNFSNKSGATASVGKSLNINGGVNNSGELLVGEILKVANGSTLNNGNINVNGDINIGGSSLTNAGKLIANGKIVTDVSEDISNSGDLSSTDKISLKSKNFLNSGEVVGNGVSITVDNSFSNTNSIQSNSELSISNLGNGITQSMKELKAKGNIDIEASSSDVSLAGKVQTENNLKVDSKSFTNTGELSAKNIDVKTGSLNNTGTLMTGESTRVSLDSSRQNLSSGFRSSFANSSANTVAGTMISNGDITLENVVGDINVKKFQTPGSITISTSGDIVNEGMIVGNKDVNLKATNVLNQEGTTIWAGQNLLIEALEKIYLKLNSLIMSKGDMSLKAKAIINDAGTISSGKDLSIKTDVLLNKSKVDIKYDVVGTENSKHTVRWDDTFNYHLDTTEVWVPVIENNSVVTDKATIEAAGNINIIGDTGATTKVLNESGTIAAAKDITIKGDIQNNTSYKEVDVIELLKLIKVKLSWQTKLYLTNAHGNSGVSFEGSLYDALTQGYLGKGREAYYRALALNDNELLNKALSSVLGSDWKDKSKPISQDKWNLDANFKYYAANGNAQILAGGNFTHTDGSLVNNGGESGGNKSVNITIGENVVDGIEGSLGVNIANINDIKEVNGIKYPHDVELATGSITIDGVTITAETGNLAGTIAVSGTVNPIIFIDVPTGENGLFKPVVGDPQPGEPLFETNIEFIDPNNFYGSDYFFEQLGYDKNKTSSVLGDAYYDYLLIKDMIQKGLGYVKDINAQDIQALINNAAKVSTALGLQLGKALTQEQINNLEHDIVWYVEVEVNGQKVLAPQLYLSKNSRIDIAQNQGNGGTSTIKAGGDFISDNTSFSNTNGNIDVAGNVIIKSSGNITNNSSGGMSGGISADKNIAVDATGNINMIGGSLKGDNVIVSGNDVNIESTLGIDEKGNQIISDKAGIEANNGIQVDATGNINIKGGSLTASGYEVRTNDTQEATTTQDVSQGNGNEVVENVEVVKDINYYKELFAKDSKDVIAGDAGSIYINAGGDVNIEDIYTVSSEYKHEYSDKGYSNESGSSALSNGTEVKGSNINISGKNVNIKGSDLSTNDVDEKIAEKSKSNTISISAEDNVTVEDSADVVHISSSGRTLDTVRGLLTSEYRSKDFNASLSHGSNINTNGDVYISAGHDATIKGSNINSNGSTNISAKHDVNIIDGRDEIKESTRKDVYQVFGGSSTKTSKEASLSKGSNITGDGDLNISAGNDIKVVGGKVEVKGEANFDAGNNVTFEAGKNETKESVRSIGAGVFAIGEGGLGGAIYPVDGVSFKETWDALGMPAPVTTTNAKGQNFASGNGGVILDAIVVLQAGVKVENYWSDKTATTWTESDISGKNININARNSVDIGGGNFGAAGTLNVNSKYLKSTKYEDIIKEEKTGFNIHLKELFGAESSFVDAAAKIVQSVEAGGDLNPAVGAAQGVGIATNLLFANLFGAGVQTMLGYEMGHDTSISSKENITNITAKNVNFTTEKDMSLNGVDISATDDVTLNAGGDIKITSAKEESSRNAYSSSGDVRFHQGAGVHMIYGAGVGGHIGLNTRVDVNKDNTNSTVNSNISSGGNLVVKTKGSLDIDGGHLSAEKDVNLEVGKDLNIKSDITTSSKNTYYATASLRAGVDLTTNTVIRGQLSVAAGGGHTYNDQQKIDESGITSGGNFIAKVGGDVDLDAAKLGSETGKGSLEVGGDINLKSETIRTDAAGADIVAGIGEIGEMGVSGYISDTIKKQEKVNSAIGVDSVIVKGDVAIDGEKKDVTDIPNDINNNREVQEDYFSKGGAFSGIAPVKKGYNAVTPHKRGSYDVNP</sequence>
<dbReference type="Pfam" id="PF13332">
    <property type="entry name" value="Fil_haemagg_2"/>
    <property type="match status" value="4"/>
</dbReference>
<accession>A0A377GY21</accession>
<dbReference type="Pfam" id="PF05860">
    <property type="entry name" value="TPS"/>
    <property type="match status" value="1"/>
</dbReference>
<dbReference type="SMART" id="SM00912">
    <property type="entry name" value="Haemagg_act"/>
    <property type="match status" value="1"/>
</dbReference>
<dbReference type="RefSeq" id="WP_115270544.1">
    <property type="nucleotide sequence ID" value="NZ_UGGU01000003.1"/>
</dbReference>
<dbReference type="InterPro" id="IPR025157">
    <property type="entry name" value="Hemagglutinin_rpt"/>
</dbReference>
<dbReference type="NCBIfam" id="TIGR01731">
    <property type="entry name" value="fil_hemag_20aa"/>
    <property type="match status" value="8"/>
</dbReference>
<dbReference type="InterPro" id="IPR011050">
    <property type="entry name" value="Pectin_lyase_fold/virulence"/>
</dbReference>
<protein>
    <submittedName>
        <fullName evidence="3">Filamentous hemagglutinin</fullName>
    </submittedName>
</protein>
<feature type="coiled-coil region" evidence="1">
    <location>
        <begin position="660"/>
        <end position="710"/>
    </location>
</feature>
<organism evidence="3 4">
    <name type="scientific">Fusobacterium necrogenes</name>
    <dbReference type="NCBI Taxonomy" id="858"/>
    <lineage>
        <taxon>Bacteria</taxon>
        <taxon>Fusobacteriati</taxon>
        <taxon>Fusobacteriota</taxon>
        <taxon>Fusobacteriia</taxon>
        <taxon>Fusobacteriales</taxon>
        <taxon>Fusobacteriaceae</taxon>
        <taxon>Fusobacterium</taxon>
    </lineage>
</organism>
<evidence type="ECO:0000259" key="2">
    <source>
        <dbReference type="SMART" id="SM00912"/>
    </source>
</evidence>
<dbReference type="InterPro" id="IPR012334">
    <property type="entry name" value="Pectin_lyas_fold"/>
</dbReference>
<feature type="coiled-coil region" evidence="1">
    <location>
        <begin position="796"/>
        <end position="823"/>
    </location>
</feature>
<keyword evidence="1" id="KW-0175">Coiled coil</keyword>
<dbReference type="InterPro" id="IPR008638">
    <property type="entry name" value="FhaB/CdiA-like_TPS"/>
</dbReference>
<dbReference type="Gene3D" id="2.160.20.10">
    <property type="entry name" value="Single-stranded right-handed beta-helix, Pectin lyase-like"/>
    <property type="match status" value="1"/>
</dbReference>
<name>A0A377GY21_9FUSO</name>
<dbReference type="NCBIfam" id="TIGR01901">
    <property type="entry name" value="adhes_NPXG"/>
    <property type="match status" value="1"/>
</dbReference>
<evidence type="ECO:0000313" key="4">
    <source>
        <dbReference type="Proteomes" id="UP000255328"/>
    </source>
</evidence>
<feature type="domain" description="Filamentous haemagglutinin FhaB/tRNA nuclease CdiA-like TPS" evidence="2">
    <location>
        <begin position="68"/>
        <end position="188"/>
    </location>
</feature>
<evidence type="ECO:0000313" key="3">
    <source>
        <dbReference type="EMBL" id="STO31858.1"/>
    </source>
</evidence>
<dbReference type="OrthoDB" id="78031at2"/>
<evidence type="ECO:0000256" key="1">
    <source>
        <dbReference type="SAM" id="Coils"/>
    </source>
</evidence>
<dbReference type="Proteomes" id="UP000255328">
    <property type="component" value="Unassembled WGS sequence"/>
</dbReference>
<reference evidence="3 4" key="1">
    <citation type="submission" date="2018-06" db="EMBL/GenBank/DDBJ databases">
        <authorList>
            <consortium name="Pathogen Informatics"/>
            <person name="Doyle S."/>
        </authorList>
    </citation>
    <scope>NUCLEOTIDE SEQUENCE [LARGE SCALE GENOMIC DNA]</scope>
    <source>
        <strain evidence="3 4">NCTC10723</strain>
    </source>
</reference>
<dbReference type="EMBL" id="UGGU01000003">
    <property type="protein sequence ID" value="STO31858.1"/>
    <property type="molecule type" value="Genomic_DNA"/>
</dbReference>
<dbReference type="SUPFAM" id="SSF51126">
    <property type="entry name" value="Pectin lyase-like"/>
    <property type="match status" value="1"/>
</dbReference>
<keyword evidence="4" id="KW-1185">Reference proteome</keyword>
<proteinExistence type="predicted"/>
<dbReference type="InterPro" id="IPR010069">
    <property type="entry name" value="CdiA_FHA1_rpt"/>
</dbReference>
<dbReference type="GO" id="GO:0003824">
    <property type="term" value="F:catalytic activity"/>
    <property type="evidence" value="ECO:0007669"/>
    <property type="project" value="UniProtKB-ARBA"/>
</dbReference>